<accession>A0AAU7QI96</accession>
<proteinExistence type="predicted"/>
<dbReference type="InterPro" id="IPR023159">
    <property type="entry name" value="SO1590-like_sf"/>
</dbReference>
<gene>
    <name evidence="2" type="ORF">ABNK63_10325</name>
</gene>
<dbReference type="EMBL" id="CP157948">
    <property type="protein sequence ID" value="XBS88799.1"/>
    <property type="molecule type" value="Genomic_DNA"/>
</dbReference>
<dbReference type="SUPFAM" id="SSF159238">
    <property type="entry name" value="SO1590-like"/>
    <property type="match status" value="1"/>
</dbReference>
<dbReference type="InterPro" id="IPR021607">
    <property type="entry name" value="DUF3224"/>
</dbReference>
<dbReference type="RefSeq" id="WP_238530889.1">
    <property type="nucleotide sequence ID" value="NZ_CP157948.1"/>
</dbReference>
<organism evidence="2">
    <name type="scientific">Rhodanobacter sp. IGA1.0</name>
    <dbReference type="NCBI Taxonomy" id="3158582"/>
    <lineage>
        <taxon>Bacteria</taxon>
        <taxon>Pseudomonadati</taxon>
        <taxon>Pseudomonadota</taxon>
        <taxon>Gammaproteobacteria</taxon>
        <taxon>Lysobacterales</taxon>
        <taxon>Rhodanobacteraceae</taxon>
        <taxon>Rhodanobacter</taxon>
    </lineage>
</organism>
<feature type="chain" id="PRO_5043896621" evidence="1">
    <location>
        <begin position="22"/>
        <end position="161"/>
    </location>
</feature>
<name>A0AAU7QI96_9GAMM</name>
<dbReference type="Pfam" id="PF11528">
    <property type="entry name" value="DUF3224"/>
    <property type="match status" value="1"/>
</dbReference>
<feature type="signal peptide" evidence="1">
    <location>
        <begin position="1"/>
        <end position="21"/>
    </location>
</feature>
<protein>
    <submittedName>
        <fullName evidence="2">DUF3224 domain-containing protein</fullName>
    </submittedName>
</protein>
<dbReference type="AlphaFoldDB" id="A0AAU7QI96"/>
<sequence length="161" mass="16678">MKAIPRLLLVIAVSLPAAALAQAPTESTTMHATGHFDVKVSPQTPDNPQAKASGLARLSLDKQFHGDLDATSQGEMLAAGDGSTSGAYVALETVSGKLHGRSGSFALVHRALMVAGTPREWTVVVVPGSGTGELAGLDGAMTITIVDGRHDYDFSYTLPTH</sequence>
<evidence type="ECO:0000313" key="2">
    <source>
        <dbReference type="EMBL" id="XBS88799.1"/>
    </source>
</evidence>
<evidence type="ECO:0000256" key="1">
    <source>
        <dbReference type="SAM" id="SignalP"/>
    </source>
</evidence>
<dbReference type="Gene3D" id="2.40.350.10">
    <property type="entry name" value="SO1590-like"/>
    <property type="match status" value="1"/>
</dbReference>
<reference evidence="2" key="1">
    <citation type="submission" date="2024-06" db="EMBL/GenBank/DDBJ databases">
        <authorList>
            <person name="Sun Y."/>
        </authorList>
    </citation>
    <scope>NUCLEOTIDE SEQUENCE</scope>
    <source>
        <strain evidence="2">IGA1.0</strain>
    </source>
</reference>
<keyword evidence="1" id="KW-0732">Signal</keyword>